<feature type="domain" description="DNA methylase adenine-specific" evidence="8">
    <location>
        <begin position="177"/>
        <end position="478"/>
    </location>
</feature>
<evidence type="ECO:0000259" key="8">
    <source>
        <dbReference type="Pfam" id="PF02384"/>
    </source>
</evidence>
<evidence type="ECO:0000256" key="2">
    <source>
        <dbReference type="ARBA" id="ARBA00011900"/>
    </source>
</evidence>
<dbReference type="Proteomes" id="UP000199323">
    <property type="component" value="Unassembled WGS sequence"/>
</dbReference>
<dbReference type="Gene3D" id="3.40.50.150">
    <property type="entry name" value="Vaccinia Virus protein VP39"/>
    <property type="match status" value="1"/>
</dbReference>
<dbReference type="Pfam" id="PF12161">
    <property type="entry name" value="HsdM_N"/>
    <property type="match status" value="1"/>
</dbReference>
<dbReference type="InterPro" id="IPR038333">
    <property type="entry name" value="T1MK-like_N_sf"/>
</dbReference>
<dbReference type="InterPro" id="IPR051537">
    <property type="entry name" value="DNA_Adenine_Mtase"/>
</dbReference>
<dbReference type="PANTHER" id="PTHR42933">
    <property type="entry name" value="SLR6095 PROTEIN"/>
    <property type="match status" value="1"/>
</dbReference>
<dbReference type="PANTHER" id="PTHR42933:SF3">
    <property type="entry name" value="TYPE I RESTRICTION ENZYME MJAVIII METHYLASE SUBUNIT"/>
    <property type="match status" value="1"/>
</dbReference>
<keyword evidence="4" id="KW-0808">Transferase</keyword>
<reference evidence="10 11" key="1">
    <citation type="submission" date="2016-10" db="EMBL/GenBank/DDBJ databases">
        <authorList>
            <person name="de Groot N.N."/>
        </authorList>
    </citation>
    <scope>NUCLEOTIDE SEQUENCE [LARGE SCALE GENOMIC DNA]</scope>
    <source>
        <strain evidence="10 11">CGMCC 4.3510</strain>
    </source>
</reference>
<dbReference type="AlphaFoldDB" id="A0A1I2JDB9"/>
<evidence type="ECO:0000256" key="1">
    <source>
        <dbReference type="ARBA" id="ARBA00006594"/>
    </source>
</evidence>
<evidence type="ECO:0000256" key="7">
    <source>
        <dbReference type="ARBA" id="ARBA00047942"/>
    </source>
</evidence>
<keyword evidence="6" id="KW-0680">Restriction system</keyword>
<dbReference type="EMBL" id="FONG01000017">
    <property type="protein sequence ID" value="SFF52544.1"/>
    <property type="molecule type" value="Genomic_DNA"/>
</dbReference>
<dbReference type="GO" id="GO:0009307">
    <property type="term" value="P:DNA restriction-modification system"/>
    <property type="evidence" value="ECO:0007669"/>
    <property type="project" value="UniProtKB-KW"/>
</dbReference>
<dbReference type="SUPFAM" id="SSF53335">
    <property type="entry name" value="S-adenosyl-L-methionine-dependent methyltransferases"/>
    <property type="match status" value="1"/>
</dbReference>
<feature type="domain" description="N6 adenine-specific DNA methyltransferase N-terminal" evidence="9">
    <location>
        <begin position="16"/>
        <end position="148"/>
    </location>
</feature>
<dbReference type="EC" id="2.1.1.72" evidence="2"/>
<dbReference type="InterPro" id="IPR029063">
    <property type="entry name" value="SAM-dependent_MTases_sf"/>
</dbReference>
<keyword evidence="5" id="KW-0949">S-adenosyl-L-methionine</keyword>
<comment type="similarity">
    <text evidence="1">Belongs to the N(4)/N(6)-methyltransferase family.</text>
</comment>
<evidence type="ECO:0000256" key="6">
    <source>
        <dbReference type="ARBA" id="ARBA00022747"/>
    </source>
</evidence>
<comment type="catalytic activity">
    <reaction evidence="7">
        <text>a 2'-deoxyadenosine in DNA + S-adenosyl-L-methionine = an N(6)-methyl-2'-deoxyadenosine in DNA + S-adenosyl-L-homocysteine + H(+)</text>
        <dbReference type="Rhea" id="RHEA:15197"/>
        <dbReference type="Rhea" id="RHEA-COMP:12418"/>
        <dbReference type="Rhea" id="RHEA-COMP:12419"/>
        <dbReference type="ChEBI" id="CHEBI:15378"/>
        <dbReference type="ChEBI" id="CHEBI:57856"/>
        <dbReference type="ChEBI" id="CHEBI:59789"/>
        <dbReference type="ChEBI" id="CHEBI:90615"/>
        <dbReference type="ChEBI" id="CHEBI:90616"/>
        <dbReference type="EC" id="2.1.1.72"/>
    </reaction>
</comment>
<proteinExistence type="inferred from homology"/>
<dbReference type="PROSITE" id="PS00092">
    <property type="entry name" value="N6_MTASE"/>
    <property type="match status" value="1"/>
</dbReference>
<name>A0A1I2JDB9_9ACTN</name>
<evidence type="ECO:0000313" key="10">
    <source>
        <dbReference type="EMBL" id="SFF52544.1"/>
    </source>
</evidence>
<evidence type="ECO:0000313" key="11">
    <source>
        <dbReference type="Proteomes" id="UP000199323"/>
    </source>
</evidence>
<organism evidence="10 11">
    <name type="scientific">Actinacidiphila alni</name>
    <dbReference type="NCBI Taxonomy" id="380248"/>
    <lineage>
        <taxon>Bacteria</taxon>
        <taxon>Bacillati</taxon>
        <taxon>Actinomycetota</taxon>
        <taxon>Actinomycetes</taxon>
        <taxon>Kitasatosporales</taxon>
        <taxon>Streptomycetaceae</taxon>
        <taxon>Actinacidiphila</taxon>
    </lineage>
</organism>
<dbReference type="GO" id="GO:0032259">
    <property type="term" value="P:methylation"/>
    <property type="evidence" value="ECO:0007669"/>
    <property type="project" value="UniProtKB-KW"/>
</dbReference>
<dbReference type="STRING" id="380248.SAMN05216251_117137"/>
<dbReference type="InterPro" id="IPR003356">
    <property type="entry name" value="DNA_methylase_A-5"/>
</dbReference>
<dbReference type="GO" id="GO:0003677">
    <property type="term" value="F:DNA binding"/>
    <property type="evidence" value="ECO:0007669"/>
    <property type="project" value="InterPro"/>
</dbReference>
<keyword evidence="3" id="KW-0489">Methyltransferase</keyword>
<gene>
    <name evidence="10" type="ORF">SAMN05216251_117137</name>
</gene>
<accession>A0A1I2JDB9</accession>
<dbReference type="Gene3D" id="1.20.1260.30">
    <property type="match status" value="1"/>
</dbReference>
<evidence type="ECO:0000256" key="4">
    <source>
        <dbReference type="ARBA" id="ARBA00022679"/>
    </source>
</evidence>
<dbReference type="Pfam" id="PF02384">
    <property type="entry name" value="N6_Mtase"/>
    <property type="match status" value="1"/>
</dbReference>
<evidence type="ECO:0000256" key="5">
    <source>
        <dbReference type="ARBA" id="ARBA00022691"/>
    </source>
</evidence>
<dbReference type="GO" id="GO:0009007">
    <property type="term" value="F:site-specific DNA-methyltransferase (adenine-specific) activity"/>
    <property type="evidence" value="ECO:0007669"/>
    <property type="project" value="UniProtKB-EC"/>
</dbReference>
<evidence type="ECO:0000256" key="3">
    <source>
        <dbReference type="ARBA" id="ARBA00022603"/>
    </source>
</evidence>
<evidence type="ECO:0000259" key="9">
    <source>
        <dbReference type="Pfam" id="PF12161"/>
    </source>
</evidence>
<keyword evidence="11" id="KW-1185">Reference proteome</keyword>
<dbReference type="InterPro" id="IPR022749">
    <property type="entry name" value="D12N6_MeTrfase_N"/>
</dbReference>
<dbReference type="PRINTS" id="PR00507">
    <property type="entry name" value="N12N6MTFRASE"/>
</dbReference>
<protein>
    <recommendedName>
        <fullName evidence="2">site-specific DNA-methyltransferase (adenine-specific)</fullName>
        <ecNumber evidence="2">2.1.1.72</ecNumber>
    </recommendedName>
</protein>
<sequence>MKGNPSPLNSSKHTELANHAWSVADLLRGDYKQSDYGKVILPFTVLRRLECVLAPTKDKVLEVAARYEQSPMNPDSFLRKASGHSFYNTSTYTLKAIAGDPSQVAKNLLEYCARFSPNAYEVLDRYEFAQQIKKLDAANLLYQVVGRFADLDLRPVRTDAEGTPVLGDDGRPIEVVSNHQMGYIFEELIRRFSEQSNETAGEHFTPREVIRLMVNLLVAPDSDVLALPGTVRTVMDPACGTGGMLSAAEEQIKSFNPDATVGVYGQELNPESWAICRSDMMIKGQNPENIKFGNSFSDDGHPGAHFDYLLANPPFGVEWKKVKDEVETEHERLGESGRFGAGLPRINDGSLLFLQHMISKMKPVDASGAGGSRIAIVFNGSPLFTGAAESGESRIRQWILENDWLEGIVALPDQLFYNTGISTYFWVLSNRKSVDRRGKVVLLDGRDYWKKMRKSLGDKRKELGEDHIAEITRLYTEALAVVDAAERGDGHDLIEKAGKIKVFKNEDFGYRRITVERPLKLRFEVTDETLAAVAASKPIAKATDVDAFVEALRPLVGKSWTTKSDAWIDLKDAVVAAGRLWPTGAPFGKALREAVGVRDPEGEVQKVKGEPEPDPELRDYENVPLDEGVDEYLLREVLPHVPDAWVDRTKDKIGYEIPFTRHFYVYKPPRPLAEIDAELKSLEAEIQVLLGEVTK</sequence>
<dbReference type="InterPro" id="IPR002052">
    <property type="entry name" value="DNA_methylase_N6_adenine_CS"/>
</dbReference>
<dbReference type="GO" id="GO:0008170">
    <property type="term" value="F:N-methyltransferase activity"/>
    <property type="evidence" value="ECO:0007669"/>
    <property type="project" value="InterPro"/>
</dbReference>